<organism evidence="1 2">
    <name type="scientific">Novipirellula aureliae</name>
    <dbReference type="NCBI Taxonomy" id="2527966"/>
    <lineage>
        <taxon>Bacteria</taxon>
        <taxon>Pseudomonadati</taxon>
        <taxon>Planctomycetota</taxon>
        <taxon>Planctomycetia</taxon>
        <taxon>Pirellulales</taxon>
        <taxon>Pirellulaceae</taxon>
        <taxon>Novipirellula</taxon>
    </lineage>
</organism>
<name>A0A5C6DJF0_9BACT</name>
<proteinExistence type="predicted"/>
<evidence type="ECO:0000313" key="2">
    <source>
        <dbReference type="Proteomes" id="UP000315471"/>
    </source>
</evidence>
<keyword evidence="2" id="KW-1185">Reference proteome</keyword>
<evidence type="ECO:0000313" key="1">
    <source>
        <dbReference type="EMBL" id="TWU36722.1"/>
    </source>
</evidence>
<dbReference type="Proteomes" id="UP000315471">
    <property type="component" value="Unassembled WGS sequence"/>
</dbReference>
<gene>
    <name evidence="1" type="ORF">Q31b_50040</name>
</gene>
<dbReference type="EMBL" id="SJPY01000008">
    <property type="protein sequence ID" value="TWU36722.1"/>
    <property type="molecule type" value="Genomic_DNA"/>
</dbReference>
<comment type="caution">
    <text evidence="1">The sequence shown here is derived from an EMBL/GenBank/DDBJ whole genome shotgun (WGS) entry which is preliminary data.</text>
</comment>
<sequence length="56" mass="6340">MSLDRYRQCLAVMNLPENERTWFPKWMGSYAARKSVSSATGSEGPIAVSEELVIEF</sequence>
<dbReference type="RefSeq" id="WP_197172152.1">
    <property type="nucleotide sequence ID" value="NZ_SJPY01000008.1"/>
</dbReference>
<accession>A0A5C6DJF0</accession>
<dbReference type="AlphaFoldDB" id="A0A5C6DJF0"/>
<protein>
    <submittedName>
        <fullName evidence="1">Uncharacterized protein</fullName>
    </submittedName>
</protein>
<reference evidence="1 2" key="1">
    <citation type="submission" date="2019-02" db="EMBL/GenBank/DDBJ databases">
        <title>Deep-cultivation of Planctomycetes and their phenomic and genomic characterization uncovers novel biology.</title>
        <authorList>
            <person name="Wiegand S."/>
            <person name="Jogler M."/>
            <person name="Boedeker C."/>
            <person name="Pinto D."/>
            <person name="Vollmers J."/>
            <person name="Rivas-Marin E."/>
            <person name="Kohn T."/>
            <person name="Peeters S.H."/>
            <person name="Heuer A."/>
            <person name="Rast P."/>
            <person name="Oberbeckmann S."/>
            <person name="Bunk B."/>
            <person name="Jeske O."/>
            <person name="Meyerdierks A."/>
            <person name="Storesund J.E."/>
            <person name="Kallscheuer N."/>
            <person name="Luecker S."/>
            <person name="Lage O.M."/>
            <person name="Pohl T."/>
            <person name="Merkel B.J."/>
            <person name="Hornburger P."/>
            <person name="Mueller R.-W."/>
            <person name="Bruemmer F."/>
            <person name="Labrenz M."/>
            <person name="Spormann A.M."/>
            <person name="Op Den Camp H."/>
            <person name="Overmann J."/>
            <person name="Amann R."/>
            <person name="Jetten M.S.M."/>
            <person name="Mascher T."/>
            <person name="Medema M.H."/>
            <person name="Devos D.P."/>
            <person name="Kaster A.-K."/>
            <person name="Ovreas L."/>
            <person name="Rohde M."/>
            <person name="Galperin M.Y."/>
            <person name="Jogler C."/>
        </authorList>
    </citation>
    <scope>NUCLEOTIDE SEQUENCE [LARGE SCALE GENOMIC DNA]</scope>
    <source>
        <strain evidence="1 2">Q31b</strain>
    </source>
</reference>